<keyword evidence="6 11" id="KW-1133">Transmembrane helix</keyword>
<keyword evidence="5" id="KW-0479">Metal-binding</keyword>
<evidence type="ECO:0000256" key="3">
    <source>
        <dbReference type="ARBA" id="ARBA00022617"/>
    </source>
</evidence>
<keyword evidence="9" id="KW-0443">Lipid metabolism</keyword>
<evidence type="ECO:0000256" key="11">
    <source>
        <dbReference type="SAM" id="Phobius"/>
    </source>
</evidence>
<dbReference type="InterPro" id="IPR005804">
    <property type="entry name" value="FA_desaturase_dom"/>
</dbReference>
<evidence type="ECO:0000256" key="8">
    <source>
        <dbReference type="ARBA" id="ARBA00023004"/>
    </source>
</evidence>
<dbReference type="FunFam" id="3.10.120.10:FF:000007">
    <property type="entry name" value="Sulfite oxidase, mitochondrial"/>
    <property type="match status" value="1"/>
</dbReference>
<dbReference type="GO" id="GO:0046872">
    <property type="term" value="F:metal ion binding"/>
    <property type="evidence" value="ECO:0007669"/>
    <property type="project" value="UniProtKB-KW"/>
</dbReference>
<evidence type="ECO:0000256" key="2">
    <source>
        <dbReference type="ARBA" id="ARBA00009295"/>
    </source>
</evidence>
<dbReference type="EMBL" id="CAJFCJ010000024">
    <property type="protein sequence ID" value="CAD5124890.1"/>
    <property type="molecule type" value="Genomic_DNA"/>
</dbReference>
<evidence type="ECO:0000256" key="6">
    <source>
        <dbReference type="ARBA" id="ARBA00022989"/>
    </source>
</evidence>
<dbReference type="PIRSF" id="PIRSF015921">
    <property type="entry name" value="FA_sphinglp_des"/>
    <property type="match status" value="1"/>
</dbReference>
<dbReference type="AlphaFoldDB" id="A0A7I8W9S1"/>
<evidence type="ECO:0000259" key="12">
    <source>
        <dbReference type="PROSITE" id="PS50255"/>
    </source>
</evidence>
<evidence type="ECO:0000256" key="5">
    <source>
        <dbReference type="ARBA" id="ARBA00022723"/>
    </source>
</evidence>
<keyword evidence="3" id="KW-0349">Heme</keyword>
<dbReference type="PROSITE" id="PS50255">
    <property type="entry name" value="CYTOCHROME_B5_2"/>
    <property type="match status" value="1"/>
</dbReference>
<evidence type="ECO:0000256" key="1">
    <source>
        <dbReference type="ARBA" id="ARBA00004141"/>
    </source>
</evidence>
<keyword evidence="10 11" id="KW-0472">Membrane</keyword>
<sequence>MGKGSFHDNLNLNTLTLEEVQKHNTKKDRWIIIDGSVYDVTNFAKRHPGGEKIIQGYAGQDATDAWTAFHIDRSMVSKYMKPLLVGKLEHSTEYKNSKRNKIEEDFRKLRQKVEEMGLFKPSVLFFSFILGHILVMEAIGIFIMYYYGTGWLPYVIAAIFLTAAQAQAGWAQHDYGHLSVLPNSKLNHWAHIFVINFLKGASSDWWNYRHFNHHSKPNVVKKDPDIRLDMFFVLGKVIPIEWAKKKKGFMPYQHQHKYFYLILPPLLLPLYFNYEIPYYLLSRKRYGDLFWMLTFFLRYELIFYPLLGFWGTLGLFFFVRFIESHWFVWTTQMSHIPMDVNYDQDDDWVTGQLKSTCNVEPSLFNDWFSGHLNFQIEHHLFPTMPRHNLIKVKPLVMSLCKKHNIKYHEKTLLEAMVDIHKCLRESGELWMDSYYHK</sequence>
<dbReference type="Proteomes" id="UP000549394">
    <property type="component" value="Unassembled WGS sequence"/>
</dbReference>
<evidence type="ECO:0000256" key="4">
    <source>
        <dbReference type="ARBA" id="ARBA00022692"/>
    </source>
</evidence>
<dbReference type="GO" id="GO:0016717">
    <property type="term" value="F:oxidoreductase activity, acting on paired donors, with oxidation of a pair of donors resulting in the reduction of molecular oxygen to two molecules of water"/>
    <property type="evidence" value="ECO:0007669"/>
    <property type="project" value="TreeGrafter"/>
</dbReference>
<gene>
    <name evidence="13" type="ORF">DGYR_LOCUS12364</name>
</gene>
<reference evidence="13 14" key="1">
    <citation type="submission" date="2020-08" db="EMBL/GenBank/DDBJ databases">
        <authorList>
            <person name="Hejnol A."/>
        </authorList>
    </citation>
    <scope>NUCLEOTIDE SEQUENCE [LARGE SCALE GENOMIC DNA]</scope>
</reference>
<evidence type="ECO:0000313" key="13">
    <source>
        <dbReference type="EMBL" id="CAD5124890.1"/>
    </source>
</evidence>
<protein>
    <submittedName>
        <fullName evidence="13">DgyrCDS13142</fullName>
    </submittedName>
</protein>
<evidence type="ECO:0000256" key="7">
    <source>
        <dbReference type="ARBA" id="ARBA00023002"/>
    </source>
</evidence>
<feature type="transmembrane region" description="Helical" evidence="11">
    <location>
        <begin position="151"/>
        <end position="171"/>
    </location>
</feature>
<dbReference type="Pfam" id="PF00173">
    <property type="entry name" value="Cyt-b5"/>
    <property type="match status" value="1"/>
</dbReference>
<dbReference type="InterPro" id="IPR036400">
    <property type="entry name" value="Cyt_B5-like_heme/steroid_sf"/>
</dbReference>
<keyword evidence="7" id="KW-0560">Oxidoreductase</keyword>
<keyword evidence="4 11" id="KW-0812">Transmembrane</keyword>
<evidence type="ECO:0000256" key="10">
    <source>
        <dbReference type="ARBA" id="ARBA00023136"/>
    </source>
</evidence>
<keyword evidence="14" id="KW-1185">Reference proteome</keyword>
<dbReference type="InterPro" id="IPR001199">
    <property type="entry name" value="Cyt_B5-like_heme/steroid-bd"/>
</dbReference>
<dbReference type="GO" id="GO:0006629">
    <property type="term" value="P:lipid metabolic process"/>
    <property type="evidence" value="ECO:0007669"/>
    <property type="project" value="UniProtKB-KW"/>
</dbReference>
<dbReference type="PANTHER" id="PTHR19353">
    <property type="entry name" value="FATTY ACID DESATURASE 2"/>
    <property type="match status" value="1"/>
</dbReference>
<dbReference type="PANTHER" id="PTHR19353:SF88">
    <property type="entry name" value="DELTA(5) FATTY ACID DESATURASE FAT-4"/>
    <property type="match status" value="1"/>
</dbReference>
<dbReference type="InterPro" id="IPR012171">
    <property type="entry name" value="Fatty_acid_desaturase"/>
</dbReference>
<dbReference type="SUPFAM" id="SSF55856">
    <property type="entry name" value="Cytochrome b5-like heme/steroid binding domain"/>
    <property type="match status" value="1"/>
</dbReference>
<evidence type="ECO:0000256" key="9">
    <source>
        <dbReference type="ARBA" id="ARBA00023098"/>
    </source>
</evidence>
<feature type="transmembrane region" description="Helical" evidence="11">
    <location>
        <begin position="258"/>
        <end position="281"/>
    </location>
</feature>
<evidence type="ECO:0000313" key="14">
    <source>
        <dbReference type="Proteomes" id="UP000549394"/>
    </source>
</evidence>
<dbReference type="Pfam" id="PF00487">
    <property type="entry name" value="FA_desaturase"/>
    <property type="match status" value="1"/>
</dbReference>
<keyword evidence="8" id="KW-0408">Iron</keyword>
<dbReference type="SMART" id="SM01117">
    <property type="entry name" value="Cyt-b5"/>
    <property type="match status" value="1"/>
</dbReference>
<name>A0A7I8W9S1_9ANNE</name>
<feature type="transmembrane region" description="Helical" evidence="11">
    <location>
        <begin position="123"/>
        <end position="145"/>
    </location>
</feature>
<dbReference type="OrthoDB" id="260091at2759"/>
<dbReference type="Gene3D" id="3.10.120.10">
    <property type="entry name" value="Cytochrome b5-like heme/steroid binding domain"/>
    <property type="match status" value="1"/>
</dbReference>
<dbReference type="PRINTS" id="PR00363">
    <property type="entry name" value="CYTOCHROMEB5"/>
</dbReference>
<dbReference type="GO" id="GO:0016020">
    <property type="term" value="C:membrane"/>
    <property type="evidence" value="ECO:0007669"/>
    <property type="project" value="UniProtKB-SubCell"/>
</dbReference>
<comment type="similarity">
    <text evidence="2">Belongs to the fatty acid desaturase type 1 family.</text>
</comment>
<proteinExistence type="inferred from homology"/>
<organism evidence="13 14">
    <name type="scientific">Dimorphilus gyrociliatus</name>
    <dbReference type="NCBI Taxonomy" id="2664684"/>
    <lineage>
        <taxon>Eukaryota</taxon>
        <taxon>Metazoa</taxon>
        <taxon>Spiralia</taxon>
        <taxon>Lophotrochozoa</taxon>
        <taxon>Annelida</taxon>
        <taxon>Polychaeta</taxon>
        <taxon>Polychaeta incertae sedis</taxon>
        <taxon>Dinophilidae</taxon>
        <taxon>Dimorphilus</taxon>
    </lineage>
</organism>
<comment type="subcellular location">
    <subcellularLocation>
        <location evidence="1">Membrane</location>
        <topology evidence="1">Multi-pass membrane protein</topology>
    </subcellularLocation>
</comment>
<feature type="domain" description="Cytochrome b5 heme-binding" evidence="12">
    <location>
        <begin position="12"/>
        <end position="89"/>
    </location>
</feature>
<comment type="caution">
    <text evidence="13">The sequence shown here is derived from an EMBL/GenBank/DDBJ whole genome shotgun (WGS) entry which is preliminary data.</text>
</comment>
<dbReference type="CDD" id="cd03506">
    <property type="entry name" value="Delta6-FADS-like"/>
    <property type="match status" value="1"/>
</dbReference>
<feature type="transmembrane region" description="Helical" evidence="11">
    <location>
        <begin position="301"/>
        <end position="322"/>
    </location>
</feature>
<accession>A0A7I8W9S1</accession>